<evidence type="ECO:0000313" key="2">
    <source>
        <dbReference type="EMBL" id="KAF5404402.1"/>
    </source>
</evidence>
<keyword evidence="3" id="KW-1185">Reference proteome</keyword>
<protein>
    <submittedName>
        <fullName evidence="2">Uncharacterized protein</fullName>
    </submittedName>
</protein>
<dbReference type="AlphaFoldDB" id="A0A8J4SSK1"/>
<reference evidence="2" key="1">
    <citation type="submission" date="2019-05" db="EMBL/GenBank/DDBJ databases">
        <title>Annotation for the trematode Paragonimus heterotremus.</title>
        <authorList>
            <person name="Choi Y.-J."/>
        </authorList>
    </citation>
    <scope>NUCLEOTIDE SEQUENCE</scope>
    <source>
        <strain evidence="2">LC</strain>
    </source>
</reference>
<organism evidence="2 3">
    <name type="scientific">Paragonimus heterotremus</name>
    <dbReference type="NCBI Taxonomy" id="100268"/>
    <lineage>
        <taxon>Eukaryota</taxon>
        <taxon>Metazoa</taxon>
        <taxon>Spiralia</taxon>
        <taxon>Lophotrochozoa</taxon>
        <taxon>Platyhelminthes</taxon>
        <taxon>Trematoda</taxon>
        <taxon>Digenea</taxon>
        <taxon>Plagiorchiida</taxon>
        <taxon>Troglotremata</taxon>
        <taxon>Troglotrematidae</taxon>
        <taxon>Paragonimus</taxon>
    </lineage>
</organism>
<evidence type="ECO:0000256" key="1">
    <source>
        <dbReference type="SAM" id="MobiDB-lite"/>
    </source>
</evidence>
<feature type="compositionally biased region" description="Basic residues" evidence="1">
    <location>
        <begin position="32"/>
        <end position="49"/>
    </location>
</feature>
<accession>A0A8J4SSK1</accession>
<feature type="region of interest" description="Disordered" evidence="1">
    <location>
        <begin position="1"/>
        <end position="70"/>
    </location>
</feature>
<name>A0A8J4SSK1_9TREM</name>
<dbReference type="OrthoDB" id="6267558at2759"/>
<sequence length="205" mass="23626">MEMPILRPSYVVRLRTDDTRCAPKPEATATTHRSKRNNTKNTKTSRKSTSKTENKRKPQTGLPSYSEKSHSRSPFTWEHLVYNDWISEQTNCSLVSASSSPLIQFRDSVNSECFSSSSQCSQCSYCEEMNCYGKNSRWTDVDWNCASQTSELNTGSYYSSEDAYGQQTKPWTISRDLNYRQLSPAPHWQQRPMSAPPFAIQEWKF</sequence>
<proteinExistence type="predicted"/>
<gene>
    <name evidence="2" type="ORF">PHET_02063</name>
</gene>
<dbReference type="EMBL" id="LUCH01000746">
    <property type="protein sequence ID" value="KAF5404402.1"/>
    <property type="molecule type" value="Genomic_DNA"/>
</dbReference>
<evidence type="ECO:0000313" key="3">
    <source>
        <dbReference type="Proteomes" id="UP000748531"/>
    </source>
</evidence>
<dbReference type="Proteomes" id="UP000748531">
    <property type="component" value="Unassembled WGS sequence"/>
</dbReference>
<feature type="compositionally biased region" description="Basic and acidic residues" evidence="1">
    <location>
        <begin position="14"/>
        <end position="23"/>
    </location>
</feature>
<comment type="caution">
    <text evidence="2">The sequence shown here is derived from an EMBL/GenBank/DDBJ whole genome shotgun (WGS) entry which is preliminary data.</text>
</comment>